<dbReference type="Pfam" id="PF17745">
    <property type="entry name" value="Ydr279_N"/>
    <property type="match status" value="1"/>
</dbReference>
<dbReference type="GO" id="GO:0005654">
    <property type="term" value="C:nucleoplasm"/>
    <property type="evidence" value="ECO:0007669"/>
    <property type="project" value="TreeGrafter"/>
</dbReference>
<evidence type="ECO:0000256" key="6">
    <source>
        <dbReference type="SAM" id="MobiDB-lite"/>
    </source>
</evidence>
<gene>
    <name evidence="9" type="ORF">K470DRAFT_206527</name>
</gene>
<dbReference type="InterPro" id="IPR041195">
    <property type="entry name" value="Rnh202_N"/>
</dbReference>
<evidence type="ECO:0000256" key="4">
    <source>
        <dbReference type="ARBA" id="ARBA00024778"/>
    </source>
</evidence>
<dbReference type="GO" id="GO:0032299">
    <property type="term" value="C:ribonuclease H2 complex"/>
    <property type="evidence" value="ECO:0007669"/>
    <property type="project" value="InterPro"/>
</dbReference>
<dbReference type="Gene3D" id="1.10.20.120">
    <property type="match status" value="1"/>
</dbReference>
<name>A0A6A7CB19_9PEZI</name>
<evidence type="ECO:0000256" key="5">
    <source>
        <dbReference type="ARBA" id="ARBA00033464"/>
    </source>
</evidence>
<proteinExistence type="predicted"/>
<keyword evidence="3" id="KW-0539">Nucleus</keyword>
<dbReference type="PANTHER" id="PTHR13383">
    <property type="entry name" value="RIBONUCLEASE H2 SUBUNIT B"/>
    <property type="match status" value="1"/>
</dbReference>
<sequence>SVDNPPTLHILPRGRSATACIVTLPDPITPTKAAQYFVDPILGFYEFTQTSSPKNVPKSWLLVDDNQGYTLQSPSLVIATPIDPLFLLLPALWTGAIDNTFAPLHDRLFFSDSDTRYAHLRPLLGPELESQLESRLSTICNSQAVGDEVYYNLSLDKLASVLLFKTQNLNLPPSLHKKLVDEPLEVPGIESAIVSEDIKALLRTRAALGYILRNYITESLRPHLWTLFAKAIDFAPLDAHLQHVEKLRAEALARQSLTDNLSRKRGGLGDEEAMDRAETKKRKKEEEEKNKKNASLGVKRLMKADTTGMKKLSSFFKSA</sequence>
<feature type="compositionally biased region" description="Basic and acidic residues" evidence="6">
    <location>
        <begin position="274"/>
        <end position="291"/>
    </location>
</feature>
<dbReference type="InterPro" id="IPR019024">
    <property type="entry name" value="RNase_H2_suB_wHTH"/>
</dbReference>
<dbReference type="CDD" id="cd09270">
    <property type="entry name" value="RNase_H2-B"/>
    <property type="match status" value="1"/>
</dbReference>
<reference evidence="9" key="1">
    <citation type="journal article" date="2020" name="Stud. Mycol.">
        <title>101 Dothideomycetes genomes: a test case for predicting lifestyles and emergence of pathogens.</title>
        <authorList>
            <person name="Haridas S."/>
            <person name="Albert R."/>
            <person name="Binder M."/>
            <person name="Bloem J."/>
            <person name="Labutti K."/>
            <person name="Salamov A."/>
            <person name="Andreopoulos B."/>
            <person name="Baker S."/>
            <person name="Barry K."/>
            <person name="Bills G."/>
            <person name="Bluhm B."/>
            <person name="Cannon C."/>
            <person name="Castanera R."/>
            <person name="Culley D."/>
            <person name="Daum C."/>
            <person name="Ezra D."/>
            <person name="Gonzalez J."/>
            <person name="Henrissat B."/>
            <person name="Kuo A."/>
            <person name="Liang C."/>
            <person name="Lipzen A."/>
            <person name="Lutzoni F."/>
            <person name="Magnuson J."/>
            <person name="Mondo S."/>
            <person name="Nolan M."/>
            <person name="Ohm R."/>
            <person name="Pangilinan J."/>
            <person name="Park H.-J."/>
            <person name="Ramirez L."/>
            <person name="Alfaro M."/>
            <person name="Sun H."/>
            <person name="Tritt A."/>
            <person name="Yoshinaga Y."/>
            <person name="Zwiers L.-H."/>
            <person name="Turgeon B."/>
            <person name="Goodwin S."/>
            <person name="Spatafora J."/>
            <person name="Crous P."/>
            <person name="Grigoriev I."/>
        </authorList>
    </citation>
    <scope>NUCLEOTIDE SEQUENCE</scope>
    <source>
        <strain evidence="9">CBS 480.64</strain>
    </source>
</reference>
<dbReference type="Pfam" id="PF09468">
    <property type="entry name" value="RNase_H2-Ydr279"/>
    <property type="match status" value="1"/>
</dbReference>
<dbReference type="PANTHER" id="PTHR13383:SF11">
    <property type="entry name" value="RIBONUCLEASE H2 SUBUNIT B"/>
    <property type="match status" value="1"/>
</dbReference>
<evidence type="ECO:0000313" key="9">
    <source>
        <dbReference type="EMBL" id="KAF2863788.1"/>
    </source>
</evidence>
<evidence type="ECO:0000259" key="8">
    <source>
        <dbReference type="Pfam" id="PF17745"/>
    </source>
</evidence>
<feature type="domain" description="Rnh202 triple barrel" evidence="8">
    <location>
        <begin position="10"/>
        <end position="83"/>
    </location>
</feature>
<dbReference type="Proteomes" id="UP000799421">
    <property type="component" value="Unassembled WGS sequence"/>
</dbReference>
<protein>
    <recommendedName>
        <fullName evidence="2">Ribonuclease H2 subunit B</fullName>
    </recommendedName>
    <alternativeName>
        <fullName evidence="5">Ribonuclease HI subunit B</fullName>
    </alternativeName>
</protein>
<comment type="function">
    <text evidence="4">Non catalytic subunit of RNase H2, an endonuclease that specifically degrades the RNA of RNA:DNA hybrids. Participates in DNA replication, possibly by mediating the removal of lagging-strand Okazaki fragment RNA primers during DNA replication. Mediates the excision of single ribonucleotides from DNA:RNA duplexes.</text>
</comment>
<evidence type="ECO:0000256" key="1">
    <source>
        <dbReference type="ARBA" id="ARBA00004123"/>
    </source>
</evidence>
<keyword evidence="10" id="KW-1185">Reference proteome</keyword>
<accession>A0A6A7CB19</accession>
<dbReference type="OrthoDB" id="29098at2759"/>
<feature type="region of interest" description="Disordered" evidence="6">
    <location>
        <begin position="262"/>
        <end position="300"/>
    </location>
</feature>
<evidence type="ECO:0000256" key="2">
    <source>
        <dbReference type="ARBA" id="ARBA00019062"/>
    </source>
</evidence>
<dbReference type="InterPro" id="IPR040456">
    <property type="entry name" value="RNase_H2_suB"/>
</dbReference>
<evidence type="ECO:0000256" key="3">
    <source>
        <dbReference type="ARBA" id="ARBA00023242"/>
    </source>
</evidence>
<dbReference type="GO" id="GO:0006401">
    <property type="term" value="P:RNA catabolic process"/>
    <property type="evidence" value="ECO:0007669"/>
    <property type="project" value="TreeGrafter"/>
</dbReference>
<evidence type="ECO:0000259" key="7">
    <source>
        <dbReference type="Pfam" id="PF09468"/>
    </source>
</evidence>
<feature type="non-terminal residue" evidence="9">
    <location>
        <position position="319"/>
    </location>
</feature>
<dbReference type="AlphaFoldDB" id="A0A6A7CB19"/>
<comment type="subcellular location">
    <subcellularLocation>
        <location evidence="1">Nucleus</location>
    </subcellularLocation>
</comment>
<organism evidence="9 10">
    <name type="scientific">Piedraia hortae CBS 480.64</name>
    <dbReference type="NCBI Taxonomy" id="1314780"/>
    <lineage>
        <taxon>Eukaryota</taxon>
        <taxon>Fungi</taxon>
        <taxon>Dikarya</taxon>
        <taxon>Ascomycota</taxon>
        <taxon>Pezizomycotina</taxon>
        <taxon>Dothideomycetes</taxon>
        <taxon>Dothideomycetidae</taxon>
        <taxon>Capnodiales</taxon>
        <taxon>Piedraiaceae</taxon>
        <taxon>Piedraia</taxon>
    </lineage>
</organism>
<dbReference type="EMBL" id="MU005959">
    <property type="protein sequence ID" value="KAF2863788.1"/>
    <property type="molecule type" value="Genomic_DNA"/>
</dbReference>
<feature type="non-terminal residue" evidence="9">
    <location>
        <position position="1"/>
    </location>
</feature>
<evidence type="ECO:0000313" key="10">
    <source>
        <dbReference type="Proteomes" id="UP000799421"/>
    </source>
</evidence>
<feature type="domain" description="Ribonuclease H2 subunit B wHTH" evidence="7">
    <location>
        <begin position="86"/>
        <end position="222"/>
    </location>
</feature>